<proteinExistence type="predicted"/>
<dbReference type="SUPFAM" id="SSF53146">
    <property type="entry name" value="Nitrogenase accessory factor-like"/>
    <property type="match status" value="1"/>
</dbReference>
<evidence type="ECO:0000259" key="1">
    <source>
        <dbReference type="Pfam" id="PF02579"/>
    </source>
</evidence>
<dbReference type="RefSeq" id="WP_021167124.1">
    <property type="nucleotide sequence ID" value="NZ_CTRP01000010.1"/>
</dbReference>
<reference evidence="3" key="1">
    <citation type="submission" date="2015-03" db="EMBL/GenBank/DDBJ databases">
        <authorList>
            <person name="Nijsse Bart"/>
        </authorList>
    </citation>
    <scope>NUCLEOTIDE SEQUENCE [LARGE SCALE GENOMIC DNA]</scope>
</reference>
<accession>A0A0U1KYB2</accession>
<dbReference type="InterPro" id="IPR036105">
    <property type="entry name" value="DiNase_FeMo-co_biosyn_sf"/>
</dbReference>
<dbReference type="Pfam" id="PF02579">
    <property type="entry name" value="Nitro_FeMo-Co"/>
    <property type="match status" value="1"/>
</dbReference>
<dbReference type="EMBL" id="CTRP01000010">
    <property type="protein sequence ID" value="CQR72410.1"/>
    <property type="molecule type" value="Genomic_DNA"/>
</dbReference>
<dbReference type="InterPro" id="IPR003731">
    <property type="entry name" value="Di-Nase_FeMo-co_biosynth"/>
</dbReference>
<organism evidence="2 3">
    <name type="scientific">Sporomusa ovata</name>
    <dbReference type="NCBI Taxonomy" id="2378"/>
    <lineage>
        <taxon>Bacteria</taxon>
        <taxon>Bacillati</taxon>
        <taxon>Bacillota</taxon>
        <taxon>Negativicutes</taxon>
        <taxon>Selenomonadales</taxon>
        <taxon>Sporomusaceae</taxon>
        <taxon>Sporomusa</taxon>
    </lineage>
</organism>
<dbReference type="AlphaFoldDB" id="A0A0U1KYB2"/>
<dbReference type="PANTHER" id="PTHR42983:SF1">
    <property type="entry name" value="IRON-MOLYBDENUM PROTEIN"/>
    <property type="match status" value="1"/>
</dbReference>
<evidence type="ECO:0000313" key="2">
    <source>
        <dbReference type="EMBL" id="CQR72410.1"/>
    </source>
</evidence>
<gene>
    <name evidence="2" type="ORF">SpAn4DRAFT_2870</name>
</gene>
<evidence type="ECO:0000313" key="3">
    <source>
        <dbReference type="Proteomes" id="UP000049855"/>
    </source>
</evidence>
<dbReference type="InterPro" id="IPR033913">
    <property type="entry name" value="MTH1175_dom"/>
</dbReference>
<keyword evidence="3" id="KW-1185">Reference proteome</keyword>
<dbReference type="Gene3D" id="3.30.420.130">
    <property type="entry name" value="Dinitrogenase iron-molybdenum cofactor biosynthesis domain"/>
    <property type="match status" value="1"/>
</dbReference>
<protein>
    <submittedName>
        <fullName evidence="2">Dinitrogenase iron-molybdenum cofactor biosynthesis protein</fullName>
    </submittedName>
</protein>
<dbReference type="CDD" id="cd00851">
    <property type="entry name" value="MTH1175"/>
    <property type="match status" value="1"/>
</dbReference>
<feature type="domain" description="Dinitrogenase iron-molybdenum cofactor biosynthesis" evidence="1">
    <location>
        <begin position="13"/>
        <end position="107"/>
    </location>
</feature>
<name>A0A0U1KYB2_9FIRM</name>
<dbReference type="Proteomes" id="UP000049855">
    <property type="component" value="Unassembled WGS sequence"/>
</dbReference>
<dbReference type="PANTHER" id="PTHR42983">
    <property type="entry name" value="DINITROGENASE IRON-MOLYBDENUM COFACTOR PROTEIN-RELATED"/>
    <property type="match status" value="1"/>
</dbReference>
<sequence>MKIAITAHGENRQSAVDSRFSLADYFVLYDEESNTWSSLALTNIQNPEHTQGSGIQSSQNLAKTGAKVLITGHVGPKAFKVLQAEQIALYSVGEMNSTVEEALAAFQSGKLSDLNAPNALDLKK</sequence>